<comment type="caution">
    <text evidence="8">The sequence shown here is derived from an EMBL/GenBank/DDBJ whole genome shotgun (WGS) entry which is preliminary data.</text>
</comment>
<keyword evidence="5" id="KW-0472">Membrane</keyword>
<keyword evidence="9" id="KW-1185">Reference proteome</keyword>
<evidence type="ECO:0000256" key="4">
    <source>
        <dbReference type="PROSITE-ProRule" id="PRU00169"/>
    </source>
</evidence>
<dbReference type="RefSeq" id="WP_275709523.1">
    <property type="nucleotide sequence ID" value="NZ_JAKLTN010000001.1"/>
</dbReference>
<dbReference type="CDD" id="cd17546">
    <property type="entry name" value="REC_hyHK_CKI1_RcsC-like"/>
    <property type="match status" value="1"/>
</dbReference>
<dbReference type="EC" id="2.7.13.3" evidence="2"/>
<dbReference type="CDD" id="cd12915">
    <property type="entry name" value="PDC2_DGC_like"/>
    <property type="match status" value="1"/>
</dbReference>
<dbReference type="Gene3D" id="3.30.450.20">
    <property type="entry name" value="PAS domain"/>
    <property type="match status" value="2"/>
</dbReference>
<dbReference type="InterPro" id="IPR003661">
    <property type="entry name" value="HisK_dim/P_dom"/>
</dbReference>
<keyword evidence="8" id="KW-0067">ATP-binding</keyword>
<reference evidence="8" key="1">
    <citation type="submission" date="2022-01" db="EMBL/GenBank/DDBJ databases">
        <authorList>
            <person name="Jo J.-H."/>
            <person name="Im W.-T."/>
        </authorList>
    </citation>
    <scope>NUCLEOTIDE SEQUENCE</scope>
    <source>
        <strain evidence="8">XY25</strain>
    </source>
</reference>
<dbReference type="SUPFAM" id="SSF55874">
    <property type="entry name" value="ATPase domain of HSP90 chaperone/DNA topoisomerase II/histidine kinase"/>
    <property type="match status" value="1"/>
</dbReference>
<dbReference type="CDD" id="cd16922">
    <property type="entry name" value="HATPase_EvgS-ArcB-TorS-like"/>
    <property type="match status" value="1"/>
</dbReference>
<dbReference type="InterPro" id="IPR036890">
    <property type="entry name" value="HATPase_C_sf"/>
</dbReference>
<dbReference type="InterPro" id="IPR036097">
    <property type="entry name" value="HisK_dim/P_sf"/>
</dbReference>
<comment type="catalytic activity">
    <reaction evidence="1">
        <text>ATP + protein L-histidine = ADP + protein N-phospho-L-histidine.</text>
        <dbReference type="EC" id="2.7.13.3"/>
    </reaction>
</comment>
<dbReference type="SUPFAM" id="SSF47384">
    <property type="entry name" value="Homodimeric domain of signal transducing histidine kinase"/>
    <property type="match status" value="1"/>
</dbReference>
<dbReference type="Gene3D" id="1.10.287.130">
    <property type="match status" value="1"/>
</dbReference>
<feature type="domain" description="Histidine kinase" evidence="6">
    <location>
        <begin position="334"/>
        <end position="556"/>
    </location>
</feature>
<sequence>MKTSNYRLRVKIVAVGVMAVISIWATAWYELDRSQRSYLREAEVGTAVQSRVFGEYSESTIKRINELILDLRAQWTGDWGEFAELIQRRQEFIEDLTFQVGVIDKDGFLAFSTLAKPGDRTDLSRREHFTVHRDAHGADRLFISRPLQGKVSGKWSIQFTRPILDAGRFAGVLVISVDPELFARFAEKLQLPAGSIMTLVRDSGEIMARYPVLESSYGQVLADRPYLEPDGPVAGNDRRVATVDSVERVYGFYRQPRYGLAFVVGQAVDYTLAPYKSYRQLVIGIGALLSIVSVLFLVSLFRSLTTLDRMRRALESSKEEAVSANVAKSRFLATMSHEIRTPMNGILGMAQLLLTPTLPETEREDYARTILTSGQTLLALLNDILDLSKIEAGKLHLEYTVFEPEQLLHEAHALFSGSARNKNLRLDHAWQGPPRQRYRGDVPHLRQMLFNLVGNAIKFTAQGEIRIDGRLVSDEGGTAMIEFSVSDTGIGIAADKQGLLFKPFSQADSSSTREFAGTGLGLSLVSNLARLMGGEVGVDSEAGKGSRFWFRFAAEIAAADSAPQRTDRPLATPACSVPDAVSLSGHVLVVEDNRTNSKVIELLLKKLGLSCSLAPDGSQAVAMATGGESFDAILMDIHLPVLDGYAATGKIRQWERERGQARRPVVALTASAFDDDRQRCMEAGMDDFLAKPIQFDELQSVLGKWLPAAEPSPVVVADGSAKTIDIGRVNALLMELEPLLVGHRFDAVTRFKELQRLCAGTEIAVDIDRIEQALHEFKFEFAHEHLGRLSRLHGWREGV</sequence>
<protein>
    <recommendedName>
        <fullName evidence="2">histidine kinase</fullName>
        <ecNumber evidence="2">2.7.13.3</ecNumber>
    </recommendedName>
</protein>
<evidence type="ECO:0000259" key="6">
    <source>
        <dbReference type="PROSITE" id="PS50109"/>
    </source>
</evidence>
<dbReference type="PANTHER" id="PTHR45339:SF5">
    <property type="entry name" value="HISTIDINE KINASE"/>
    <property type="match status" value="1"/>
</dbReference>
<dbReference type="SMART" id="SM00388">
    <property type="entry name" value="HisKA"/>
    <property type="match status" value="1"/>
</dbReference>
<dbReference type="Pfam" id="PF02518">
    <property type="entry name" value="HATPase_c"/>
    <property type="match status" value="1"/>
</dbReference>
<dbReference type="SMART" id="SM00387">
    <property type="entry name" value="HATPase_c"/>
    <property type="match status" value="1"/>
</dbReference>
<evidence type="ECO:0000256" key="2">
    <source>
        <dbReference type="ARBA" id="ARBA00012438"/>
    </source>
</evidence>
<dbReference type="PRINTS" id="PR00344">
    <property type="entry name" value="BCTRLSENSOR"/>
</dbReference>
<proteinExistence type="predicted"/>
<evidence type="ECO:0000313" key="9">
    <source>
        <dbReference type="Proteomes" id="UP001165384"/>
    </source>
</evidence>
<evidence type="ECO:0000313" key="8">
    <source>
        <dbReference type="EMBL" id="MCG2577009.1"/>
    </source>
</evidence>
<name>A0ABS9K1F0_9RHOO</name>
<gene>
    <name evidence="8" type="ORF">LZ012_08370</name>
</gene>
<dbReference type="SUPFAM" id="SSF52172">
    <property type="entry name" value="CheY-like"/>
    <property type="match status" value="1"/>
</dbReference>
<dbReference type="CDD" id="cd12914">
    <property type="entry name" value="PDC1_DGC_like"/>
    <property type="match status" value="1"/>
</dbReference>
<dbReference type="GO" id="GO:0005524">
    <property type="term" value="F:ATP binding"/>
    <property type="evidence" value="ECO:0007669"/>
    <property type="project" value="UniProtKB-KW"/>
</dbReference>
<evidence type="ECO:0000256" key="3">
    <source>
        <dbReference type="ARBA" id="ARBA00022553"/>
    </source>
</evidence>
<dbReference type="CDD" id="cd00082">
    <property type="entry name" value="HisKA"/>
    <property type="match status" value="1"/>
</dbReference>
<keyword evidence="8" id="KW-0547">Nucleotide-binding</keyword>
<dbReference type="InterPro" id="IPR005467">
    <property type="entry name" value="His_kinase_dom"/>
</dbReference>
<feature type="transmembrane region" description="Helical" evidence="5">
    <location>
        <begin position="281"/>
        <end position="301"/>
    </location>
</feature>
<dbReference type="Gene3D" id="3.40.50.2300">
    <property type="match status" value="1"/>
</dbReference>
<dbReference type="Pfam" id="PF00512">
    <property type="entry name" value="HisKA"/>
    <property type="match status" value="1"/>
</dbReference>
<feature type="transmembrane region" description="Helical" evidence="5">
    <location>
        <begin position="12"/>
        <end position="31"/>
    </location>
</feature>
<feature type="modified residue" description="4-aspartylphosphate" evidence="4">
    <location>
        <position position="636"/>
    </location>
</feature>
<dbReference type="EMBL" id="JAKLTN010000001">
    <property type="protein sequence ID" value="MCG2577009.1"/>
    <property type="molecule type" value="Genomic_DNA"/>
</dbReference>
<evidence type="ECO:0000256" key="1">
    <source>
        <dbReference type="ARBA" id="ARBA00000085"/>
    </source>
</evidence>
<dbReference type="Pfam" id="PF00072">
    <property type="entry name" value="Response_reg"/>
    <property type="match status" value="1"/>
</dbReference>
<evidence type="ECO:0000259" key="7">
    <source>
        <dbReference type="PROSITE" id="PS50110"/>
    </source>
</evidence>
<keyword evidence="5" id="KW-1133">Transmembrane helix</keyword>
<feature type="domain" description="Response regulatory" evidence="7">
    <location>
        <begin position="586"/>
        <end position="706"/>
    </location>
</feature>
<dbReference type="InterPro" id="IPR004358">
    <property type="entry name" value="Sig_transdc_His_kin-like_C"/>
</dbReference>
<dbReference type="Proteomes" id="UP001165384">
    <property type="component" value="Unassembled WGS sequence"/>
</dbReference>
<dbReference type="InterPro" id="IPR003594">
    <property type="entry name" value="HATPase_dom"/>
</dbReference>
<accession>A0ABS9K1F0</accession>
<dbReference type="PROSITE" id="PS50109">
    <property type="entry name" value="HIS_KIN"/>
    <property type="match status" value="1"/>
</dbReference>
<dbReference type="PANTHER" id="PTHR45339">
    <property type="entry name" value="HYBRID SIGNAL TRANSDUCTION HISTIDINE KINASE J"/>
    <property type="match status" value="1"/>
</dbReference>
<dbReference type="SMART" id="SM00448">
    <property type="entry name" value="REC"/>
    <property type="match status" value="1"/>
</dbReference>
<dbReference type="InterPro" id="IPR011006">
    <property type="entry name" value="CheY-like_superfamily"/>
</dbReference>
<dbReference type="PROSITE" id="PS50110">
    <property type="entry name" value="RESPONSE_REGULATORY"/>
    <property type="match status" value="1"/>
</dbReference>
<evidence type="ECO:0000256" key="5">
    <source>
        <dbReference type="SAM" id="Phobius"/>
    </source>
</evidence>
<keyword evidence="5" id="KW-0812">Transmembrane</keyword>
<dbReference type="InterPro" id="IPR001789">
    <property type="entry name" value="Sig_transdc_resp-reg_receiver"/>
</dbReference>
<dbReference type="Gene3D" id="3.30.565.10">
    <property type="entry name" value="Histidine kinase-like ATPase, C-terminal domain"/>
    <property type="match status" value="1"/>
</dbReference>
<keyword evidence="3 4" id="KW-0597">Phosphoprotein</keyword>
<organism evidence="8 9">
    <name type="scientific">Dechloromonas hankyongensis</name>
    <dbReference type="NCBI Taxonomy" id="2908002"/>
    <lineage>
        <taxon>Bacteria</taxon>
        <taxon>Pseudomonadati</taxon>
        <taxon>Pseudomonadota</taxon>
        <taxon>Betaproteobacteria</taxon>
        <taxon>Rhodocyclales</taxon>
        <taxon>Azonexaceae</taxon>
        <taxon>Dechloromonas</taxon>
    </lineage>
</organism>